<dbReference type="CDD" id="cd00037">
    <property type="entry name" value="CLECT"/>
    <property type="match status" value="1"/>
</dbReference>
<organism evidence="3 4">
    <name type="scientific">Biomphalaria glabrata</name>
    <name type="common">Bloodfluke planorb</name>
    <name type="synonym">Freshwater snail</name>
    <dbReference type="NCBI Taxonomy" id="6526"/>
    <lineage>
        <taxon>Eukaryota</taxon>
        <taxon>Metazoa</taxon>
        <taxon>Spiralia</taxon>
        <taxon>Lophotrochozoa</taxon>
        <taxon>Mollusca</taxon>
        <taxon>Gastropoda</taxon>
        <taxon>Heterobranchia</taxon>
        <taxon>Euthyneura</taxon>
        <taxon>Panpulmonata</taxon>
        <taxon>Hygrophila</taxon>
        <taxon>Lymnaeoidea</taxon>
        <taxon>Planorbidae</taxon>
        <taxon>Biomphalaria</taxon>
    </lineage>
</organism>
<evidence type="ECO:0000256" key="1">
    <source>
        <dbReference type="ARBA" id="ARBA00023157"/>
    </source>
</evidence>
<gene>
    <name evidence="4" type="primary">LOC129928049</name>
</gene>
<dbReference type="OMA" id="AYICESN"/>
<dbReference type="Proteomes" id="UP001165740">
    <property type="component" value="Chromosome 9"/>
</dbReference>
<dbReference type="SUPFAM" id="SSF57414">
    <property type="entry name" value="Hairpin loop containing domain-like"/>
    <property type="match status" value="1"/>
</dbReference>
<dbReference type="InterPro" id="IPR051004">
    <property type="entry name" value="DC-SIGN_domain-containing"/>
</dbReference>
<dbReference type="InterPro" id="IPR001304">
    <property type="entry name" value="C-type_lectin-like"/>
</dbReference>
<dbReference type="PROSITE" id="PS50041">
    <property type="entry name" value="C_TYPE_LECTIN_2"/>
    <property type="match status" value="1"/>
</dbReference>
<evidence type="ECO:0000313" key="4">
    <source>
        <dbReference type="RefSeq" id="XP_055896054.1"/>
    </source>
</evidence>
<name>A0A9W3B9E2_BIOGL</name>
<keyword evidence="3" id="KW-1185">Reference proteome</keyword>
<dbReference type="PANTHER" id="PTHR22802:SF458">
    <property type="entry name" value="C-TYPE LECTIN DOMAIN-CONTAINING PROTEIN"/>
    <property type="match status" value="1"/>
</dbReference>
<dbReference type="SUPFAM" id="SSF56436">
    <property type="entry name" value="C-type lectin-like"/>
    <property type="match status" value="1"/>
</dbReference>
<dbReference type="InterPro" id="IPR016186">
    <property type="entry name" value="C-type_lectin-like/link_sf"/>
</dbReference>
<dbReference type="InterPro" id="IPR016187">
    <property type="entry name" value="CTDL_fold"/>
</dbReference>
<dbReference type="GeneID" id="129928049"/>
<accession>A0A9W3B9E2</accession>
<dbReference type="AlphaFoldDB" id="A0A9W3B9E2"/>
<evidence type="ECO:0000259" key="2">
    <source>
        <dbReference type="PROSITE" id="PS50041"/>
    </source>
</evidence>
<dbReference type="RefSeq" id="XP_055896054.1">
    <property type="nucleotide sequence ID" value="XM_056040079.1"/>
</dbReference>
<keyword evidence="1" id="KW-1015">Disulfide bond</keyword>
<proteinExistence type="predicted"/>
<dbReference type="OrthoDB" id="441660at2759"/>
<dbReference type="SMART" id="SM00034">
    <property type="entry name" value="CLECT"/>
    <property type="match status" value="1"/>
</dbReference>
<dbReference type="PANTHER" id="PTHR22802">
    <property type="entry name" value="C-TYPE LECTIN SUPERFAMILY MEMBER"/>
    <property type="match status" value="1"/>
</dbReference>
<evidence type="ECO:0000313" key="3">
    <source>
        <dbReference type="Proteomes" id="UP001165740"/>
    </source>
</evidence>
<feature type="domain" description="C-type lectin" evidence="2">
    <location>
        <begin position="126"/>
        <end position="249"/>
    </location>
</feature>
<dbReference type="InterPro" id="IPR018378">
    <property type="entry name" value="C-type_lectin_CS"/>
</dbReference>
<dbReference type="Pfam" id="PF00059">
    <property type="entry name" value="Lectin_C"/>
    <property type="match status" value="1"/>
</dbReference>
<protein>
    <submittedName>
        <fullName evidence="4">Uncharacterized protein LOC129928049</fullName>
    </submittedName>
</protein>
<reference evidence="4" key="1">
    <citation type="submission" date="2025-08" db="UniProtKB">
        <authorList>
            <consortium name="RefSeq"/>
        </authorList>
    </citation>
    <scope>IDENTIFICATION</scope>
</reference>
<sequence length="253" mass="28564">MSKLLRKNVIILFCQLFVFLGVSSLNNVSLKFVRHVPVYSWPRPIAQSMRVTSRLSCAIQCLERYPSSCHGYLYNGTSQLCTPCSGLSPHSQPQFSLGLGDFYFHESCDSYPDFKIHTLVNGTITVSAYAAYFKYPPRNYTQAQVICQSMNAHLFVARSVEKFYLFLSIGDNTLGDWIGLDDLANEGHFVWIDNGEEINPLLKPLLFDIYQPDNANGNEDCVYKRSLTDPHSLTLNDAPCASNISYICENPRC</sequence>
<dbReference type="Gene3D" id="3.10.100.10">
    <property type="entry name" value="Mannose-Binding Protein A, subunit A"/>
    <property type="match status" value="1"/>
</dbReference>
<dbReference type="PROSITE" id="PS00615">
    <property type="entry name" value="C_TYPE_LECTIN_1"/>
    <property type="match status" value="1"/>
</dbReference>